<feature type="region of interest" description="Disordered" evidence="1">
    <location>
        <begin position="211"/>
        <end position="248"/>
    </location>
</feature>
<dbReference type="Pfam" id="PF09994">
    <property type="entry name" value="T6SS_Tle1-like_cat"/>
    <property type="match status" value="1"/>
</dbReference>
<proteinExistence type="predicted"/>
<accession>A0A934W0G6</accession>
<dbReference type="AlphaFoldDB" id="A0A934W0G6"/>
<feature type="domain" description="T6SS Phospholipase effector Tle1-like catalytic" evidence="2">
    <location>
        <begin position="155"/>
        <end position="240"/>
    </location>
</feature>
<dbReference type="EMBL" id="JAEPRQ010000004">
    <property type="protein sequence ID" value="MBK4216915.1"/>
    <property type="molecule type" value="Genomic_DNA"/>
</dbReference>
<name>A0A934W0G6_9RHOB</name>
<evidence type="ECO:0000256" key="1">
    <source>
        <dbReference type="SAM" id="MobiDB-lite"/>
    </source>
</evidence>
<evidence type="ECO:0000313" key="4">
    <source>
        <dbReference type="Proteomes" id="UP000640485"/>
    </source>
</evidence>
<evidence type="ECO:0000313" key="3">
    <source>
        <dbReference type="EMBL" id="MBK4216915.1"/>
    </source>
</evidence>
<dbReference type="Proteomes" id="UP000640485">
    <property type="component" value="Unassembled WGS sequence"/>
</dbReference>
<dbReference type="RefSeq" id="WP_200687267.1">
    <property type="nucleotide sequence ID" value="NZ_JAEPRQ010000004.1"/>
</dbReference>
<reference evidence="3" key="1">
    <citation type="submission" date="2021-01" db="EMBL/GenBank/DDBJ databases">
        <title>Paracoccus amoyensis sp. nov., isolated from the surface seawater along the coast of Xiamen Island, China.</title>
        <authorList>
            <person name="Lyu L."/>
        </authorList>
    </citation>
    <scope>NUCLEOTIDE SEQUENCE</scope>
    <source>
        <strain evidence="3">MJ17</strain>
    </source>
</reference>
<dbReference type="PANTHER" id="PTHR33840">
    <property type="match status" value="1"/>
</dbReference>
<dbReference type="PANTHER" id="PTHR33840:SF1">
    <property type="entry name" value="TLE1 PHOSPHOLIPASE DOMAIN-CONTAINING PROTEIN"/>
    <property type="match status" value="1"/>
</dbReference>
<comment type="caution">
    <text evidence="3">The sequence shown here is derived from an EMBL/GenBank/DDBJ whole genome shotgun (WGS) entry which is preliminary data.</text>
</comment>
<feature type="compositionally biased region" description="Basic and acidic residues" evidence="1">
    <location>
        <begin position="211"/>
        <end position="223"/>
    </location>
</feature>
<feature type="region of interest" description="Disordered" evidence="1">
    <location>
        <begin position="398"/>
        <end position="422"/>
    </location>
</feature>
<gene>
    <name evidence="3" type="ORF">JJJ17_13335</name>
</gene>
<evidence type="ECO:0000259" key="2">
    <source>
        <dbReference type="Pfam" id="PF09994"/>
    </source>
</evidence>
<protein>
    <submittedName>
        <fullName evidence="3">DUF2235 domain-containing protein</fullName>
    </submittedName>
</protein>
<sequence length="422" mass="46121">MFFDGTFNNLANARTGGTTGSYANAASNVALLSQIYKDGDTYDIVNEWGTGVCRKFGVYYAKGIGTRSGGKDSKIGGALGMGETGVEYTVANAALDLGQQIARMSPGIEPEEILLDVFGFSRGAAAARYFVNAFRQGWVDYNPVFGTRLQGRVPEGRKFRIRFVGIFETVASIGLGTVEYNYGANIHLKTAQADKIFHMVAVNEYRRNFRLNDNHPSGGDRQEMPGAHSDVGGGYRDPGDTAPLAGSKKFMSPWPDEIAMIKDIRSQMGIRPEDAVPWIEEGFIRPDQTSALQHRIGPVREEQVTGAFGAPTTMQVFDETRVLHRPWVRLGLSRVAMAAMHRRALELGVPLLDLPSTEEYTIPPDLRPIGQRIIAGEEVGGADARFVVNNFVHVSANPDSIGMSGESDREREIYPNQPGKAI</sequence>
<keyword evidence="4" id="KW-1185">Reference proteome</keyword>
<organism evidence="3 4">
    <name type="scientific">Paracoccus caeni</name>
    <dbReference type="NCBI Taxonomy" id="657651"/>
    <lineage>
        <taxon>Bacteria</taxon>
        <taxon>Pseudomonadati</taxon>
        <taxon>Pseudomonadota</taxon>
        <taxon>Alphaproteobacteria</taxon>
        <taxon>Rhodobacterales</taxon>
        <taxon>Paracoccaceae</taxon>
        <taxon>Paracoccus</taxon>
    </lineage>
</organism>
<dbReference type="InterPro" id="IPR018712">
    <property type="entry name" value="Tle1-like_cat"/>
</dbReference>